<dbReference type="GO" id="GO:0000077">
    <property type="term" value="P:DNA damage checkpoint signaling"/>
    <property type="evidence" value="ECO:0007669"/>
    <property type="project" value="InterPro"/>
</dbReference>
<dbReference type="InterPro" id="IPR033349">
    <property type="entry name" value="ATRIP"/>
</dbReference>
<feature type="region of interest" description="Disordered" evidence="2">
    <location>
        <begin position="108"/>
        <end position="177"/>
    </location>
</feature>
<evidence type="ECO:0000256" key="2">
    <source>
        <dbReference type="SAM" id="MobiDB-lite"/>
    </source>
</evidence>
<feature type="region of interest" description="Disordered" evidence="2">
    <location>
        <begin position="28"/>
        <end position="70"/>
    </location>
</feature>
<dbReference type="EMBL" id="LUEZ02000041">
    <property type="protein sequence ID" value="RDB25188.1"/>
    <property type="molecule type" value="Genomic_DNA"/>
</dbReference>
<dbReference type="InParanoid" id="A0A369JTS8"/>
<organism evidence="3 4">
    <name type="scientific">Hypsizygus marmoreus</name>
    <name type="common">White beech mushroom</name>
    <name type="synonym">Agaricus marmoreus</name>
    <dbReference type="NCBI Taxonomy" id="39966"/>
    <lineage>
        <taxon>Eukaryota</taxon>
        <taxon>Fungi</taxon>
        <taxon>Dikarya</taxon>
        <taxon>Basidiomycota</taxon>
        <taxon>Agaricomycotina</taxon>
        <taxon>Agaricomycetes</taxon>
        <taxon>Agaricomycetidae</taxon>
        <taxon>Agaricales</taxon>
        <taxon>Tricholomatineae</taxon>
        <taxon>Lyophyllaceae</taxon>
        <taxon>Hypsizygus</taxon>
    </lineage>
</organism>
<dbReference type="PANTHER" id="PTHR28594:SF1">
    <property type="entry name" value="ATR-INTERACTING PROTEIN"/>
    <property type="match status" value="1"/>
</dbReference>
<evidence type="ECO:0000313" key="3">
    <source>
        <dbReference type="EMBL" id="RDB25188.1"/>
    </source>
</evidence>
<protein>
    <submittedName>
        <fullName evidence="3">Uncharacterized protein</fullName>
    </submittedName>
</protein>
<evidence type="ECO:0000256" key="1">
    <source>
        <dbReference type="SAM" id="Coils"/>
    </source>
</evidence>
<feature type="region of interest" description="Disordered" evidence="2">
    <location>
        <begin position="311"/>
        <end position="407"/>
    </location>
</feature>
<accession>A0A369JTS8</accession>
<keyword evidence="4" id="KW-1185">Reference proteome</keyword>
<gene>
    <name evidence="3" type="ORF">Hypma_007829</name>
</gene>
<keyword evidence="1" id="KW-0175">Coiled coil</keyword>
<dbReference type="Proteomes" id="UP000076154">
    <property type="component" value="Unassembled WGS sequence"/>
</dbReference>
<feature type="compositionally biased region" description="Polar residues" evidence="2">
    <location>
        <begin position="321"/>
        <end position="340"/>
    </location>
</feature>
<feature type="compositionally biased region" description="Polar residues" evidence="2">
    <location>
        <begin position="131"/>
        <end position="144"/>
    </location>
</feature>
<dbReference type="PANTHER" id="PTHR28594">
    <property type="entry name" value="ATR-INTERACTING PROTEIN"/>
    <property type="match status" value="1"/>
</dbReference>
<sequence>MSDSDDYFTDDLILDDQTLAVLDSEEQKYLSQVTHPPQPPSKRQKTTVGWKPGLGSNTEVLNEPDDLPEVSLQLDGTYGVQRQVTKNQVPSGNVANVQTRNFINNRAAWSGMNNAGPSTSRPPQVVPQRLAPQNASRNATLSHQLHTRPPSSSQTRQPSSSQTPPPPVYRPNPSVAPSRAVSNINALNAAQLPLPSSQGTSHDISSDDLQKRVMELQQKLEQMSKDNLDIQVALREATNARMVKDGEVKILRRTMEKNAQDHAAQVIKLKAAKEEADIAVSRAQKEWKDEVERLKSKFIFQDLEKASRRAQAAQLKKSSKEQPSSQLATPSQGTWLTQGPSVGFPDPHNEQSLPRPQPRDTRKPMQTKKSNMLPGFQNAFDNTTPLRPSQERRHRERQAAPQSAHSSEIRILRSEDPVGDVIMSDPYNDEVPGQVRIPNADGDIEMAVPDVGEGVQADGPSKPEEVVTETRGLHETLDWKRELNRIVLTHSLPSHTSLTIQLLLGASVKANSPPELFNGYFMACTRMMEVLANTSKLVDWTYLVDSVSQSLVAMISPLKAAELFLPLAALFNLLAVLTYTIPDLRRLLLSPINNTEGPDCRLLILLCETFEDQHEITKQTPQEDLARETLYLLEALCINVDYDLVDRLGVIPRSRQALMNMLHKNQPCWLLERTARLLVIVASYPALCRHLLSMRDPDLPPEQKPPEASRIPLIERLCFLLIDTSCKEAEWKVIKASILGFFAMVSTSQPTVHVYLLTATTVVPTLVLFLANVTSAFWEDDEELMAASPEAVTFAISTLNQTLYLLHFLIFTSVAFLNLRHKLHTPQQRPFNGLTHMFIVTFGRLAYSEPPEWVDAQGQVELKSQTEMAREILDFVVSGPEADGAWQVYRPDAHDAETDVGDMEEELLGNGSNNP</sequence>
<evidence type="ECO:0000313" key="4">
    <source>
        <dbReference type="Proteomes" id="UP000076154"/>
    </source>
</evidence>
<name>A0A369JTS8_HYPMA</name>
<feature type="coiled-coil region" evidence="1">
    <location>
        <begin position="206"/>
        <end position="233"/>
    </location>
</feature>
<reference evidence="3" key="1">
    <citation type="submission" date="2018-04" db="EMBL/GenBank/DDBJ databases">
        <title>Whole genome sequencing of Hypsizygus marmoreus.</title>
        <authorList>
            <person name="Choi I.-G."/>
            <person name="Min B."/>
            <person name="Kim J.-G."/>
            <person name="Kim S."/>
            <person name="Oh Y.-L."/>
            <person name="Kong W.-S."/>
            <person name="Park H."/>
            <person name="Jeong J."/>
            <person name="Song E.-S."/>
        </authorList>
    </citation>
    <scope>NUCLEOTIDE SEQUENCE [LARGE SCALE GENOMIC DNA]</scope>
    <source>
        <strain evidence="3">51987-8</strain>
    </source>
</reference>
<dbReference type="GO" id="GO:0006281">
    <property type="term" value="P:DNA repair"/>
    <property type="evidence" value="ECO:0007669"/>
    <property type="project" value="TreeGrafter"/>
</dbReference>
<feature type="compositionally biased region" description="Low complexity" evidence="2">
    <location>
        <begin position="147"/>
        <end position="162"/>
    </location>
</feature>
<comment type="caution">
    <text evidence="3">The sequence shown here is derived from an EMBL/GenBank/DDBJ whole genome shotgun (WGS) entry which is preliminary data.</text>
</comment>
<feature type="compositionally biased region" description="Polar residues" evidence="2">
    <location>
        <begin position="111"/>
        <end position="122"/>
    </location>
</feature>
<dbReference type="OrthoDB" id="3366922at2759"/>
<proteinExistence type="predicted"/>
<dbReference type="AlphaFoldDB" id="A0A369JTS8"/>